<dbReference type="Proteomes" id="UP000324222">
    <property type="component" value="Unassembled WGS sequence"/>
</dbReference>
<name>A0A5B7FN66_PORTR</name>
<evidence type="ECO:0000313" key="1">
    <source>
        <dbReference type="EMBL" id="MPC46493.1"/>
    </source>
</evidence>
<evidence type="ECO:0000313" key="2">
    <source>
        <dbReference type="Proteomes" id="UP000324222"/>
    </source>
</evidence>
<proteinExistence type="predicted"/>
<keyword evidence="2" id="KW-1185">Reference proteome</keyword>
<sequence length="99" mass="10812">MAAIHHVNNSALPPFHAILLPTPYSSKPPPPHSASPAVTFPLLRSLFSLSSSHFLLLCLSVLLPQLSLIPSQLARPFPSLPDHRLPITVQRIIPKTQLC</sequence>
<accession>A0A5B7FN66</accession>
<dbReference type="AlphaFoldDB" id="A0A5B7FN66"/>
<comment type="caution">
    <text evidence="1">The sequence shown here is derived from an EMBL/GenBank/DDBJ whole genome shotgun (WGS) entry which is preliminary data.</text>
</comment>
<reference evidence="1 2" key="1">
    <citation type="submission" date="2019-05" db="EMBL/GenBank/DDBJ databases">
        <title>Another draft genome of Portunus trituberculatus and its Hox gene families provides insights of decapod evolution.</title>
        <authorList>
            <person name="Jeong J.-H."/>
            <person name="Song I."/>
            <person name="Kim S."/>
            <person name="Choi T."/>
            <person name="Kim D."/>
            <person name="Ryu S."/>
            <person name="Kim W."/>
        </authorList>
    </citation>
    <scope>NUCLEOTIDE SEQUENCE [LARGE SCALE GENOMIC DNA]</scope>
    <source>
        <tissue evidence="1">Muscle</tissue>
    </source>
</reference>
<gene>
    <name evidence="1" type="ORF">E2C01_040213</name>
</gene>
<protein>
    <submittedName>
        <fullName evidence="1">Uncharacterized protein</fullName>
    </submittedName>
</protein>
<organism evidence="1 2">
    <name type="scientific">Portunus trituberculatus</name>
    <name type="common">Swimming crab</name>
    <name type="synonym">Neptunus trituberculatus</name>
    <dbReference type="NCBI Taxonomy" id="210409"/>
    <lineage>
        <taxon>Eukaryota</taxon>
        <taxon>Metazoa</taxon>
        <taxon>Ecdysozoa</taxon>
        <taxon>Arthropoda</taxon>
        <taxon>Crustacea</taxon>
        <taxon>Multicrustacea</taxon>
        <taxon>Malacostraca</taxon>
        <taxon>Eumalacostraca</taxon>
        <taxon>Eucarida</taxon>
        <taxon>Decapoda</taxon>
        <taxon>Pleocyemata</taxon>
        <taxon>Brachyura</taxon>
        <taxon>Eubrachyura</taxon>
        <taxon>Portunoidea</taxon>
        <taxon>Portunidae</taxon>
        <taxon>Portuninae</taxon>
        <taxon>Portunus</taxon>
    </lineage>
</organism>
<dbReference type="EMBL" id="VSRR010007238">
    <property type="protein sequence ID" value="MPC46493.1"/>
    <property type="molecule type" value="Genomic_DNA"/>
</dbReference>